<dbReference type="Proteomes" id="UP000322214">
    <property type="component" value="Chromosome"/>
</dbReference>
<accession>A0A5B9PC96</accession>
<dbReference type="KEGG" id="mff:MFFC18_19970"/>
<proteinExistence type="predicted"/>
<sequence>MSGKALAAVKKRNGTAASALPLRSTKQCLERQTQTSKVVHKKMAALSGRHSVLRL</sequence>
<organism evidence="1 2">
    <name type="scientific">Mariniblastus fucicola</name>
    <dbReference type="NCBI Taxonomy" id="980251"/>
    <lineage>
        <taxon>Bacteria</taxon>
        <taxon>Pseudomonadati</taxon>
        <taxon>Planctomycetota</taxon>
        <taxon>Planctomycetia</taxon>
        <taxon>Pirellulales</taxon>
        <taxon>Pirellulaceae</taxon>
        <taxon>Mariniblastus</taxon>
    </lineage>
</organism>
<reference evidence="1 2" key="1">
    <citation type="submission" date="2019-08" db="EMBL/GenBank/DDBJ databases">
        <title>Deep-cultivation of Planctomycetes and their phenomic and genomic characterization uncovers novel biology.</title>
        <authorList>
            <person name="Wiegand S."/>
            <person name="Jogler M."/>
            <person name="Boedeker C."/>
            <person name="Pinto D."/>
            <person name="Vollmers J."/>
            <person name="Rivas-Marin E."/>
            <person name="Kohn T."/>
            <person name="Peeters S.H."/>
            <person name="Heuer A."/>
            <person name="Rast P."/>
            <person name="Oberbeckmann S."/>
            <person name="Bunk B."/>
            <person name="Jeske O."/>
            <person name="Meyerdierks A."/>
            <person name="Storesund J.E."/>
            <person name="Kallscheuer N."/>
            <person name="Luecker S."/>
            <person name="Lage O.M."/>
            <person name="Pohl T."/>
            <person name="Merkel B.J."/>
            <person name="Hornburger P."/>
            <person name="Mueller R.-W."/>
            <person name="Bruemmer F."/>
            <person name="Labrenz M."/>
            <person name="Spormann A.M."/>
            <person name="Op den Camp H."/>
            <person name="Overmann J."/>
            <person name="Amann R."/>
            <person name="Jetten M.S.M."/>
            <person name="Mascher T."/>
            <person name="Medema M.H."/>
            <person name="Devos D.P."/>
            <person name="Kaster A.-K."/>
            <person name="Ovreas L."/>
            <person name="Rohde M."/>
            <person name="Galperin M.Y."/>
            <person name="Jogler C."/>
        </authorList>
    </citation>
    <scope>NUCLEOTIDE SEQUENCE [LARGE SCALE GENOMIC DNA]</scope>
    <source>
        <strain evidence="1 2">FC18</strain>
    </source>
</reference>
<gene>
    <name evidence="1" type="ORF">MFFC18_19970</name>
</gene>
<dbReference type="STRING" id="980251.GCA_001642875_03484"/>
<keyword evidence="2" id="KW-1185">Reference proteome</keyword>
<protein>
    <submittedName>
        <fullName evidence="1">Uncharacterized protein</fullName>
    </submittedName>
</protein>
<name>A0A5B9PC96_9BACT</name>
<dbReference type="EMBL" id="CP042912">
    <property type="protein sequence ID" value="QEG22136.1"/>
    <property type="molecule type" value="Genomic_DNA"/>
</dbReference>
<evidence type="ECO:0000313" key="1">
    <source>
        <dbReference type="EMBL" id="QEG22136.1"/>
    </source>
</evidence>
<dbReference type="AlphaFoldDB" id="A0A5B9PC96"/>
<evidence type="ECO:0000313" key="2">
    <source>
        <dbReference type="Proteomes" id="UP000322214"/>
    </source>
</evidence>